<evidence type="ECO:0000256" key="4">
    <source>
        <dbReference type="ARBA" id="ARBA00022723"/>
    </source>
</evidence>
<evidence type="ECO:0000256" key="12">
    <source>
        <dbReference type="ARBA" id="ARBA00023172"/>
    </source>
</evidence>
<dbReference type="AlphaFoldDB" id="A0A7G1KK92"/>
<dbReference type="Pfam" id="PF00270">
    <property type="entry name" value="DEAD"/>
    <property type="match status" value="1"/>
</dbReference>
<evidence type="ECO:0000259" key="18">
    <source>
        <dbReference type="PROSITE" id="PS50967"/>
    </source>
</evidence>
<dbReference type="GO" id="GO:0006260">
    <property type="term" value="P:DNA replication"/>
    <property type="evidence" value="ECO:0007669"/>
    <property type="project" value="InterPro"/>
</dbReference>
<dbReference type="Pfam" id="PF00570">
    <property type="entry name" value="HRDC"/>
    <property type="match status" value="1"/>
</dbReference>
<dbReference type="SUPFAM" id="SSF52540">
    <property type="entry name" value="P-loop containing nucleoside triphosphate hydrolases"/>
    <property type="match status" value="2"/>
</dbReference>
<dbReference type="GO" id="GO:0006310">
    <property type="term" value="P:DNA recombination"/>
    <property type="evidence" value="ECO:0007669"/>
    <property type="project" value="UniProtKB-UniRule"/>
</dbReference>
<protein>
    <recommendedName>
        <fullName evidence="16">DNA helicase RecQ</fullName>
        <ecNumber evidence="16">5.6.2.4</ecNumber>
    </recommendedName>
</protein>
<dbReference type="InterPro" id="IPR027417">
    <property type="entry name" value="P-loop_NTPase"/>
</dbReference>
<organism evidence="21 22">
    <name type="scientific">Nocardia wallacei</name>
    <dbReference type="NCBI Taxonomy" id="480035"/>
    <lineage>
        <taxon>Bacteria</taxon>
        <taxon>Bacillati</taxon>
        <taxon>Actinomycetota</taxon>
        <taxon>Actinomycetes</taxon>
        <taxon>Mycobacteriales</taxon>
        <taxon>Nocardiaceae</taxon>
        <taxon>Nocardia</taxon>
    </lineage>
</organism>
<evidence type="ECO:0000256" key="16">
    <source>
        <dbReference type="NCBIfam" id="TIGR01389"/>
    </source>
</evidence>
<dbReference type="GO" id="GO:0043138">
    <property type="term" value="F:3'-5' DNA helicase activity"/>
    <property type="evidence" value="ECO:0007669"/>
    <property type="project" value="UniProtKB-EC"/>
</dbReference>
<dbReference type="FunFam" id="3.40.50.300:FF:000296">
    <property type="entry name" value="ATP-dependent DNA helicase RecQ"/>
    <property type="match status" value="1"/>
</dbReference>
<comment type="catalytic activity">
    <reaction evidence="15">
        <text>Couples ATP hydrolysis with the unwinding of duplex DNA by translocating in the 3'-5' direction.</text>
        <dbReference type="EC" id="5.6.2.4"/>
    </reaction>
</comment>
<dbReference type="GO" id="GO:0030894">
    <property type="term" value="C:replisome"/>
    <property type="evidence" value="ECO:0007669"/>
    <property type="project" value="TreeGrafter"/>
</dbReference>
<feature type="compositionally biased region" description="Basic and acidic residues" evidence="17">
    <location>
        <begin position="667"/>
        <end position="688"/>
    </location>
</feature>
<evidence type="ECO:0000256" key="13">
    <source>
        <dbReference type="ARBA" id="ARBA00023204"/>
    </source>
</evidence>
<dbReference type="CDD" id="cd18794">
    <property type="entry name" value="SF2_C_RecQ"/>
    <property type="match status" value="1"/>
</dbReference>
<feature type="compositionally biased region" description="Pro residues" evidence="17">
    <location>
        <begin position="696"/>
        <end position="707"/>
    </location>
</feature>
<dbReference type="EC" id="5.6.2.4" evidence="16"/>
<evidence type="ECO:0000256" key="11">
    <source>
        <dbReference type="ARBA" id="ARBA00023125"/>
    </source>
</evidence>
<dbReference type="InterPro" id="IPR006293">
    <property type="entry name" value="DNA_helicase_ATP-dep_RecQ_bac"/>
</dbReference>
<keyword evidence="4" id="KW-0479">Metal-binding</keyword>
<dbReference type="Pfam" id="PF00271">
    <property type="entry name" value="Helicase_C"/>
    <property type="match status" value="1"/>
</dbReference>
<evidence type="ECO:0000313" key="21">
    <source>
        <dbReference type="EMBL" id="BCK53804.1"/>
    </source>
</evidence>
<dbReference type="Pfam" id="PF16124">
    <property type="entry name" value="RecQ_Zn_bind"/>
    <property type="match status" value="1"/>
</dbReference>
<keyword evidence="6" id="KW-0227">DNA damage</keyword>
<name>A0A7G1KK92_9NOCA</name>
<keyword evidence="14" id="KW-0413">Isomerase</keyword>
<dbReference type="InterPro" id="IPR010997">
    <property type="entry name" value="HRDC-like_sf"/>
</dbReference>
<evidence type="ECO:0000256" key="9">
    <source>
        <dbReference type="ARBA" id="ARBA00022833"/>
    </source>
</evidence>
<evidence type="ECO:0000256" key="8">
    <source>
        <dbReference type="ARBA" id="ARBA00022806"/>
    </source>
</evidence>
<evidence type="ECO:0000313" key="22">
    <source>
        <dbReference type="Proteomes" id="UP000516173"/>
    </source>
</evidence>
<keyword evidence="22" id="KW-1185">Reference proteome</keyword>
<evidence type="ECO:0000259" key="20">
    <source>
        <dbReference type="PROSITE" id="PS51194"/>
    </source>
</evidence>
<comment type="cofactor">
    <cofactor evidence="1">
        <name>Mg(2+)</name>
        <dbReference type="ChEBI" id="CHEBI:18420"/>
    </cofactor>
</comment>
<evidence type="ECO:0000259" key="19">
    <source>
        <dbReference type="PROSITE" id="PS51192"/>
    </source>
</evidence>
<evidence type="ECO:0000256" key="5">
    <source>
        <dbReference type="ARBA" id="ARBA00022741"/>
    </source>
</evidence>
<feature type="compositionally biased region" description="Low complexity" evidence="17">
    <location>
        <begin position="627"/>
        <end position="660"/>
    </location>
</feature>
<feature type="domain" description="Helicase ATP-binding" evidence="19">
    <location>
        <begin position="44"/>
        <end position="212"/>
    </location>
</feature>
<dbReference type="SMART" id="SM00341">
    <property type="entry name" value="HRDC"/>
    <property type="match status" value="1"/>
</dbReference>
<dbReference type="Gene3D" id="1.10.150.80">
    <property type="entry name" value="HRDC domain"/>
    <property type="match status" value="1"/>
</dbReference>
<accession>A0A7G1KK92</accession>
<dbReference type="GO" id="GO:0046872">
    <property type="term" value="F:metal ion binding"/>
    <property type="evidence" value="ECO:0007669"/>
    <property type="project" value="UniProtKB-KW"/>
</dbReference>
<dbReference type="InterPro" id="IPR001650">
    <property type="entry name" value="Helicase_C-like"/>
</dbReference>
<dbReference type="SMART" id="SM00956">
    <property type="entry name" value="RQC"/>
    <property type="match status" value="1"/>
</dbReference>
<dbReference type="SMART" id="SM00487">
    <property type="entry name" value="DEXDc"/>
    <property type="match status" value="1"/>
</dbReference>
<dbReference type="Proteomes" id="UP000516173">
    <property type="component" value="Chromosome"/>
</dbReference>
<evidence type="ECO:0000256" key="3">
    <source>
        <dbReference type="ARBA" id="ARBA00005446"/>
    </source>
</evidence>
<comment type="similarity">
    <text evidence="3">Belongs to the helicase family. RecQ subfamily.</text>
</comment>
<dbReference type="GO" id="GO:0009432">
    <property type="term" value="P:SOS response"/>
    <property type="evidence" value="ECO:0007669"/>
    <property type="project" value="UniProtKB-UniRule"/>
</dbReference>
<keyword evidence="8 21" id="KW-0347">Helicase</keyword>
<dbReference type="Pfam" id="PF09382">
    <property type="entry name" value="RQC"/>
    <property type="match status" value="1"/>
</dbReference>
<keyword evidence="12" id="KW-0233">DNA recombination</keyword>
<dbReference type="PANTHER" id="PTHR13710:SF105">
    <property type="entry name" value="ATP-DEPENDENT DNA HELICASE Q1"/>
    <property type="match status" value="1"/>
</dbReference>
<gene>
    <name evidence="21" type="primary">recQ</name>
    <name evidence="21" type="ORF">NWFMUON74_15760</name>
</gene>
<evidence type="ECO:0000256" key="14">
    <source>
        <dbReference type="ARBA" id="ARBA00023235"/>
    </source>
</evidence>
<evidence type="ECO:0000256" key="10">
    <source>
        <dbReference type="ARBA" id="ARBA00022840"/>
    </source>
</evidence>
<evidence type="ECO:0000256" key="17">
    <source>
        <dbReference type="SAM" id="MobiDB-lite"/>
    </source>
</evidence>
<keyword evidence="10" id="KW-0067">ATP-binding</keyword>
<dbReference type="InterPro" id="IPR004589">
    <property type="entry name" value="DNA_helicase_ATP-dep_RecQ"/>
</dbReference>
<dbReference type="CDD" id="cd17920">
    <property type="entry name" value="DEXHc_RecQ"/>
    <property type="match status" value="1"/>
</dbReference>
<evidence type="ECO:0000256" key="15">
    <source>
        <dbReference type="ARBA" id="ARBA00034617"/>
    </source>
</evidence>
<evidence type="ECO:0000256" key="7">
    <source>
        <dbReference type="ARBA" id="ARBA00022801"/>
    </source>
</evidence>
<dbReference type="SMART" id="SM00490">
    <property type="entry name" value="HELICc"/>
    <property type="match status" value="1"/>
</dbReference>
<dbReference type="InterPro" id="IPR011545">
    <property type="entry name" value="DEAD/DEAH_box_helicase_dom"/>
</dbReference>
<dbReference type="InterPro" id="IPR044876">
    <property type="entry name" value="HRDC_dom_sf"/>
</dbReference>
<keyword evidence="5" id="KW-0547">Nucleotide-binding</keyword>
<proteinExistence type="inferred from homology"/>
<dbReference type="NCBIfam" id="TIGR01389">
    <property type="entry name" value="recQ"/>
    <property type="match status" value="1"/>
</dbReference>
<dbReference type="GO" id="GO:0043590">
    <property type="term" value="C:bacterial nucleoid"/>
    <property type="evidence" value="ECO:0007669"/>
    <property type="project" value="TreeGrafter"/>
</dbReference>
<sequence length="719" mass="78512">MSSPETLETVVDQPAAGTNSDAAHEVLRRVFGYESFRGLQADIVGQVVSGGDALVLMPTGGGKSLCYQIPALVRPGVGVVISPLIALMQDQVDALNALGVRAGFLNSTQFPDQRRAMEAQFVAGELDLLYLAPERLRIDSTLQLLDRAEVSVFAIDEAHCVSQWGHDFRPDYLSLSVLHERWPDVPRIALTATATEATRKEIAERLDLTAAKHFVAGFDRPNIQYRIEPKNRPDQQLLSFISGEYPGEAGIVYCLSRNSVEKTAEFLSRNGIEALPYHAGLDARVRAANQARFLREDGLVMVATIAFGMGIDKPDVRFVAHLDLPKSVEGYYQETGRAGRDGLPSTAWMVYGLNDVVQQRKLIDNSEGDAAHRRQLQLHLDAMLALCETVQCRRTQLLAYFGQRGEPCGNCDTCLNPPESWDGTVAAQKVLSTVLRLKRERGQSFGAGHIADILVGKANPKVLQHNHNELKVFGVGAELRDTEWRGVIRQLLAQALLAVHGEYGVLTLTEASNEVLFSGRKVLLRREPERAKAAKAPRAKTSRMAAADLAPGDADLFERLRAWRAAVAKEQGVPAYVVFHDATLREIAARKPADLAGLGAISGIGENKRAKYGEGVLEVVAGGAASPVSAAESPTAQAAGSPSSTRSRARSASAPRASSADRQNPQRLRDPEPHPVRGLEPHPVRDQEPLPVWDQEPPPEWDQGPPPEWDHEPPPDERY</sequence>
<dbReference type="GO" id="GO:0016787">
    <property type="term" value="F:hydrolase activity"/>
    <property type="evidence" value="ECO:0007669"/>
    <property type="project" value="UniProtKB-KW"/>
</dbReference>
<dbReference type="SUPFAM" id="SSF47819">
    <property type="entry name" value="HRDC-like"/>
    <property type="match status" value="1"/>
</dbReference>
<keyword evidence="7" id="KW-0378">Hydrolase</keyword>
<evidence type="ECO:0000256" key="2">
    <source>
        <dbReference type="ARBA" id="ARBA00001947"/>
    </source>
</evidence>
<dbReference type="GO" id="GO:0006281">
    <property type="term" value="P:DNA repair"/>
    <property type="evidence" value="ECO:0007669"/>
    <property type="project" value="UniProtKB-KW"/>
</dbReference>
<dbReference type="EMBL" id="AP023396">
    <property type="protein sequence ID" value="BCK53804.1"/>
    <property type="molecule type" value="Genomic_DNA"/>
</dbReference>
<dbReference type="InterPro" id="IPR032284">
    <property type="entry name" value="RecQ_Zn-bd"/>
</dbReference>
<evidence type="ECO:0000256" key="6">
    <source>
        <dbReference type="ARBA" id="ARBA00022763"/>
    </source>
</evidence>
<dbReference type="InterPro" id="IPR018982">
    <property type="entry name" value="RQC_domain"/>
</dbReference>
<dbReference type="Gene3D" id="1.10.10.10">
    <property type="entry name" value="Winged helix-like DNA-binding domain superfamily/Winged helix DNA-binding domain"/>
    <property type="match status" value="1"/>
</dbReference>
<evidence type="ECO:0000256" key="1">
    <source>
        <dbReference type="ARBA" id="ARBA00001946"/>
    </source>
</evidence>
<keyword evidence="13" id="KW-0234">DNA repair</keyword>
<feature type="domain" description="HRDC" evidence="18">
    <location>
        <begin position="550"/>
        <end position="630"/>
    </location>
</feature>
<dbReference type="PROSITE" id="PS51192">
    <property type="entry name" value="HELICASE_ATP_BIND_1"/>
    <property type="match status" value="1"/>
</dbReference>
<feature type="domain" description="Helicase C-terminal" evidence="20">
    <location>
        <begin position="233"/>
        <end position="384"/>
    </location>
</feature>
<dbReference type="FunFam" id="3.40.50.300:FF:000156">
    <property type="entry name" value="ATP-dependent DNA helicase recQ"/>
    <property type="match status" value="1"/>
</dbReference>
<comment type="cofactor">
    <cofactor evidence="2">
        <name>Zn(2+)</name>
        <dbReference type="ChEBI" id="CHEBI:29105"/>
    </cofactor>
</comment>
<dbReference type="PANTHER" id="PTHR13710">
    <property type="entry name" value="DNA HELICASE RECQ FAMILY MEMBER"/>
    <property type="match status" value="1"/>
</dbReference>
<dbReference type="GO" id="GO:0009378">
    <property type="term" value="F:four-way junction helicase activity"/>
    <property type="evidence" value="ECO:0007669"/>
    <property type="project" value="TreeGrafter"/>
</dbReference>
<keyword evidence="11" id="KW-0238">DNA-binding</keyword>
<dbReference type="GO" id="GO:0005737">
    <property type="term" value="C:cytoplasm"/>
    <property type="evidence" value="ECO:0007669"/>
    <property type="project" value="TreeGrafter"/>
</dbReference>
<keyword evidence="9" id="KW-0862">Zinc</keyword>
<dbReference type="InterPro" id="IPR036388">
    <property type="entry name" value="WH-like_DNA-bd_sf"/>
</dbReference>
<dbReference type="PROSITE" id="PS50967">
    <property type="entry name" value="HRDC"/>
    <property type="match status" value="1"/>
</dbReference>
<reference evidence="21 22" key="1">
    <citation type="submission" date="2020-08" db="EMBL/GenBank/DDBJ databases">
        <title>Genome Sequencing of Nocardia wallacei strain FMUON74 and assembly.</title>
        <authorList>
            <person name="Toyokawa M."/>
            <person name="Uesaka K."/>
        </authorList>
    </citation>
    <scope>NUCLEOTIDE SEQUENCE [LARGE SCALE GENOMIC DNA]</scope>
    <source>
        <strain evidence="21 22">FMUON74</strain>
    </source>
</reference>
<dbReference type="Gene3D" id="3.40.50.300">
    <property type="entry name" value="P-loop containing nucleotide triphosphate hydrolases"/>
    <property type="match status" value="2"/>
</dbReference>
<dbReference type="KEGG" id="nwl:NWFMUON74_15760"/>
<dbReference type="GO" id="GO:0003677">
    <property type="term" value="F:DNA binding"/>
    <property type="evidence" value="ECO:0007669"/>
    <property type="project" value="UniProtKB-KW"/>
</dbReference>
<dbReference type="InterPro" id="IPR014001">
    <property type="entry name" value="Helicase_ATP-bd"/>
</dbReference>
<feature type="region of interest" description="Disordered" evidence="17">
    <location>
        <begin position="627"/>
        <end position="719"/>
    </location>
</feature>
<dbReference type="PROSITE" id="PS51194">
    <property type="entry name" value="HELICASE_CTER"/>
    <property type="match status" value="1"/>
</dbReference>
<dbReference type="NCBIfam" id="TIGR00614">
    <property type="entry name" value="recQ_fam"/>
    <property type="match status" value="1"/>
</dbReference>
<dbReference type="InterPro" id="IPR002121">
    <property type="entry name" value="HRDC_dom"/>
</dbReference>
<feature type="compositionally biased region" description="Basic and acidic residues" evidence="17">
    <location>
        <begin position="708"/>
        <end position="719"/>
    </location>
</feature>
<dbReference type="GO" id="GO:0005524">
    <property type="term" value="F:ATP binding"/>
    <property type="evidence" value="ECO:0007669"/>
    <property type="project" value="UniProtKB-KW"/>
</dbReference>